<dbReference type="AlphaFoldDB" id="A0AB34IIX4"/>
<dbReference type="PANTHER" id="PTHR30246">
    <property type="entry name" value="2-KETO-3-DEOXY-6-PHOSPHOGLUCONATE ALDOLASE"/>
    <property type="match status" value="1"/>
</dbReference>
<evidence type="ECO:0000256" key="1">
    <source>
        <dbReference type="ARBA" id="ARBA00004761"/>
    </source>
</evidence>
<dbReference type="Pfam" id="PF00294">
    <property type="entry name" value="PfkB"/>
    <property type="match status" value="1"/>
</dbReference>
<keyword evidence="5" id="KW-0119">Carbohydrate metabolism</keyword>
<dbReference type="EMBL" id="JBGBPQ010000024">
    <property type="protein sequence ID" value="KAL1499825.1"/>
    <property type="molecule type" value="Genomic_DNA"/>
</dbReference>
<gene>
    <name evidence="8" type="ORF">AB1Y20_012510</name>
</gene>
<keyword evidence="9" id="KW-1185">Reference proteome</keyword>
<dbReference type="SUPFAM" id="SSF51569">
    <property type="entry name" value="Aldolase"/>
    <property type="match status" value="1"/>
</dbReference>
<comment type="similarity">
    <text evidence="2">Belongs to the KHG/KDPG aldolase family.</text>
</comment>
<sequence length="637" mass="66444">MAASFGEALLTFKDVPADVCVAPPSLLSCGASIQLQAVGGAELNVAVALAQLGVPAKWFSILPAGPLGDRVAKVALEAGVDLSGCIRSDPSAPPVHHEMGTLHVVDDGAGPRPHYERLQSCFCKSVGEASFAWGAALAGLQWFHCTGITPLLGAGPRAAWCAALRHARQQAVRVVCDMNHRPALGEFDELWELIEAHMDCIFLLMLSEDAIVTLAKKYSLLSEGAAISPDLLESLQAQLREKLQVPLLAATYKRPLRDEDHTAPRVPPPKSVRTASRAPPPKNVLMAGGNRRWSVIAHASGVVSTARAPVWHAPVQALGGGDAWAAGFISAAYAAGSPLCPSADELWLGCRRGDLMAALQQATHGDLSNVSQAALLETELRWASTTGEPVNLLAAQGKAEPTQSFDAAEGTQRTSSVLSPARILETISAAGIVPVVSLTSADKAAAVARALLAGGISIIEIMLRTPAAEEAIAAVARQVPEMVIGAGTVLHSAQAERAVAAGAHFIVTAGLNPNVVRWCLGRDILVIPGTATPTEVEAALDLGVSTLKFFPAMAMGGLPTLKAITAPYNSAGVRWMPTGGISQMDVEGFLRLPSVIAVGGSWMVPSDAVYSEDYERISSLAAEAVEVAAKARNKKAS</sequence>
<evidence type="ECO:0000256" key="5">
    <source>
        <dbReference type="ARBA" id="ARBA00023277"/>
    </source>
</evidence>
<evidence type="ECO:0000256" key="2">
    <source>
        <dbReference type="ARBA" id="ARBA00006906"/>
    </source>
</evidence>
<dbReference type="Pfam" id="PF01081">
    <property type="entry name" value="Aldolase"/>
    <property type="match status" value="1"/>
</dbReference>
<dbReference type="PROSITE" id="PS00160">
    <property type="entry name" value="ALDOLASE_KDPG_KHG_2"/>
    <property type="match status" value="1"/>
</dbReference>
<comment type="subunit">
    <text evidence="3">Homotrimer.</text>
</comment>
<evidence type="ECO:0000259" key="7">
    <source>
        <dbReference type="Pfam" id="PF00294"/>
    </source>
</evidence>
<evidence type="ECO:0000256" key="3">
    <source>
        <dbReference type="ARBA" id="ARBA00011233"/>
    </source>
</evidence>
<evidence type="ECO:0000256" key="4">
    <source>
        <dbReference type="ARBA" id="ARBA00023239"/>
    </source>
</evidence>
<keyword evidence="4" id="KW-0456">Lyase</keyword>
<evidence type="ECO:0000256" key="6">
    <source>
        <dbReference type="SAM" id="MobiDB-lite"/>
    </source>
</evidence>
<feature type="region of interest" description="Disordered" evidence="6">
    <location>
        <begin position="258"/>
        <end position="281"/>
    </location>
</feature>
<dbReference type="InterPro" id="IPR000887">
    <property type="entry name" value="Aldlse_KDPG_KHG"/>
</dbReference>
<dbReference type="CDD" id="cd00452">
    <property type="entry name" value="KDPG_aldolase"/>
    <property type="match status" value="1"/>
</dbReference>
<dbReference type="Gene3D" id="3.20.20.70">
    <property type="entry name" value="Aldolase class I"/>
    <property type="match status" value="1"/>
</dbReference>
<evidence type="ECO:0000313" key="9">
    <source>
        <dbReference type="Proteomes" id="UP001515480"/>
    </source>
</evidence>
<comment type="caution">
    <text evidence="8">The sequence shown here is derived from an EMBL/GenBank/DDBJ whole genome shotgun (WGS) entry which is preliminary data.</text>
</comment>
<comment type="pathway">
    <text evidence="1">Carbohydrate acid metabolism.</text>
</comment>
<dbReference type="SUPFAM" id="SSF53613">
    <property type="entry name" value="Ribokinase-like"/>
    <property type="match status" value="1"/>
</dbReference>
<reference evidence="8 9" key="1">
    <citation type="journal article" date="2024" name="Science">
        <title>Giant polyketide synthase enzymes in the biosynthesis of giant marine polyether toxins.</title>
        <authorList>
            <person name="Fallon T.R."/>
            <person name="Shende V.V."/>
            <person name="Wierzbicki I.H."/>
            <person name="Pendleton A.L."/>
            <person name="Watervoot N.F."/>
            <person name="Auber R.P."/>
            <person name="Gonzalez D.J."/>
            <person name="Wisecaver J.H."/>
            <person name="Moore B.S."/>
        </authorList>
    </citation>
    <scope>NUCLEOTIDE SEQUENCE [LARGE SCALE GENOMIC DNA]</scope>
    <source>
        <strain evidence="8 9">12B1</strain>
    </source>
</reference>
<protein>
    <recommendedName>
        <fullName evidence="7">Carbohydrate kinase PfkB domain-containing protein</fullName>
    </recommendedName>
</protein>
<proteinExistence type="inferred from homology"/>
<dbReference type="InterPro" id="IPR013785">
    <property type="entry name" value="Aldolase_TIM"/>
</dbReference>
<dbReference type="Proteomes" id="UP001515480">
    <property type="component" value="Unassembled WGS sequence"/>
</dbReference>
<dbReference type="InterPro" id="IPR031338">
    <property type="entry name" value="KDPG/KHG_AS_2"/>
</dbReference>
<dbReference type="InterPro" id="IPR011611">
    <property type="entry name" value="PfkB_dom"/>
</dbReference>
<evidence type="ECO:0000313" key="8">
    <source>
        <dbReference type="EMBL" id="KAL1499825.1"/>
    </source>
</evidence>
<dbReference type="Gene3D" id="3.40.1190.20">
    <property type="match status" value="1"/>
</dbReference>
<dbReference type="GO" id="GO:0016829">
    <property type="term" value="F:lyase activity"/>
    <property type="evidence" value="ECO:0007669"/>
    <property type="project" value="UniProtKB-KW"/>
</dbReference>
<accession>A0AB34IIX4</accession>
<dbReference type="PANTHER" id="PTHR30246:SF1">
    <property type="entry name" value="2-DEHYDRO-3-DEOXY-6-PHOSPHOGALACTONATE ALDOLASE-RELATED"/>
    <property type="match status" value="1"/>
</dbReference>
<dbReference type="InterPro" id="IPR029056">
    <property type="entry name" value="Ribokinase-like"/>
</dbReference>
<name>A0AB34IIX4_PRYPA</name>
<feature type="domain" description="Carbohydrate kinase PfkB" evidence="7">
    <location>
        <begin position="37"/>
        <end position="89"/>
    </location>
</feature>
<organism evidence="8 9">
    <name type="scientific">Prymnesium parvum</name>
    <name type="common">Toxic golden alga</name>
    <dbReference type="NCBI Taxonomy" id="97485"/>
    <lineage>
        <taxon>Eukaryota</taxon>
        <taxon>Haptista</taxon>
        <taxon>Haptophyta</taxon>
        <taxon>Prymnesiophyceae</taxon>
        <taxon>Prymnesiales</taxon>
        <taxon>Prymnesiaceae</taxon>
        <taxon>Prymnesium</taxon>
    </lineage>
</organism>
<dbReference type="NCBIfam" id="TIGR01182">
    <property type="entry name" value="eda"/>
    <property type="match status" value="1"/>
</dbReference>